<protein>
    <submittedName>
        <fullName evidence="1">Uncharacterized protein</fullName>
    </submittedName>
</protein>
<organism evidence="1">
    <name type="scientific">Anguilla anguilla</name>
    <name type="common">European freshwater eel</name>
    <name type="synonym">Muraena anguilla</name>
    <dbReference type="NCBI Taxonomy" id="7936"/>
    <lineage>
        <taxon>Eukaryota</taxon>
        <taxon>Metazoa</taxon>
        <taxon>Chordata</taxon>
        <taxon>Craniata</taxon>
        <taxon>Vertebrata</taxon>
        <taxon>Euteleostomi</taxon>
        <taxon>Actinopterygii</taxon>
        <taxon>Neopterygii</taxon>
        <taxon>Teleostei</taxon>
        <taxon>Anguilliformes</taxon>
        <taxon>Anguillidae</taxon>
        <taxon>Anguilla</taxon>
    </lineage>
</organism>
<reference evidence="1" key="2">
    <citation type="journal article" date="2015" name="Fish Shellfish Immunol.">
        <title>Early steps in the European eel (Anguilla anguilla)-Vibrio vulnificus interaction in the gills: Role of the RtxA13 toxin.</title>
        <authorList>
            <person name="Callol A."/>
            <person name="Pajuelo D."/>
            <person name="Ebbesson L."/>
            <person name="Teles M."/>
            <person name="MacKenzie S."/>
            <person name="Amaro C."/>
        </authorList>
    </citation>
    <scope>NUCLEOTIDE SEQUENCE</scope>
</reference>
<proteinExistence type="predicted"/>
<sequence>MHLANKNTILFQHSESKRTLKHTKRTKGSCSLVVWK</sequence>
<reference evidence="1" key="1">
    <citation type="submission" date="2014-11" db="EMBL/GenBank/DDBJ databases">
        <authorList>
            <person name="Amaro Gonzalez C."/>
        </authorList>
    </citation>
    <scope>NUCLEOTIDE SEQUENCE</scope>
</reference>
<name>A0A0E9RE40_ANGAN</name>
<evidence type="ECO:0000313" key="1">
    <source>
        <dbReference type="EMBL" id="JAH27344.1"/>
    </source>
</evidence>
<dbReference type="EMBL" id="GBXM01081233">
    <property type="protein sequence ID" value="JAH27344.1"/>
    <property type="molecule type" value="Transcribed_RNA"/>
</dbReference>
<dbReference type="AlphaFoldDB" id="A0A0E9RE40"/>
<accession>A0A0E9RE40</accession>